<protein>
    <recommendedName>
        <fullName evidence="3">DUF6779 domain-containing protein</fullName>
    </recommendedName>
</protein>
<dbReference type="EMBL" id="LDTZ01000019">
    <property type="protein sequence ID" value="KNA90374.1"/>
    <property type="molecule type" value="Genomic_DNA"/>
</dbReference>
<evidence type="ECO:0000256" key="2">
    <source>
        <dbReference type="SAM" id="Phobius"/>
    </source>
</evidence>
<comment type="caution">
    <text evidence="4">The sequence shown here is derived from an EMBL/GenBank/DDBJ whole genome shotgun (WGS) entry which is preliminary data.</text>
</comment>
<sequence>MTTSTGRAADTRRSGRVGQWLVGLLIVLAVVASVLMLFTDQISVLGSLAVIAALWAAVIAAILVTRYRRQAESAESKSRDLRLVYELQLEREIAARRQYELDVESTIRKEISDEAGVELAELKAQVLALRSSLEMLLGESLPDQRAALPNEKLRELASGLGGLGAESGQSHTGYGNGGYGDSGYSGGYGTTDYTAHDDGAVAARDFEQTAPGAEHRRRDSRPFDAPRRFGTDVDPNELTEVLPVVPGDAPISGRIAAEVPLDDIHAEDTAVEYGAVEYGAVEYAAVEDVSADEVETVAVDEGPAAQAEADEQNVGPEGSGSEGSGAAGSGPEFGPEDFGAEEVRADEVVVDVVDEQPRAPYTSGYDEEPRAGSTSASPFSGGFYVPTAETTPSAADTVAAPEQEAQAETATSAPESGDSETVDTPDSSAGRHETGDGAPASTYSGGRRRREDDEDHDAAHTAGLPVAELLNQLRQSPGGSGGGRRRRED</sequence>
<feature type="region of interest" description="Disordered" evidence="1">
    <location>
        <begin position="208"/>
        <end position="234"/>
    </location>
</feature>
<evidence type="ECO:0000259" key="3">
    <source>
        <dbReference type="Pfam" id="PF20570"/>
    </source>
</evidence>
<reference evidence="4 5" key="1">
    <citation type="submission" date="2015-05" db="EMBL/GenBank/DDBJ databases">
        <title>Draft genome sequence of the bacterium Gordonia jacobaea a new member of the Gordonia genus.</title>
        <authorList>
            <person name="Jimenez-Galisteo G."/>
            <person name="Dominguez A."/>
            <person name="Munoz E."/>
            <person name="Vinas M."/>
        </authorList>
    </citation>
    <scope>NUCLEOTIDE SEQUENCE [LARGE SCALE GENOMIC DNA]</scope>
    <source>
        <strain evidence="5">mv1</strain>
    </source>
</reference>
<dbReference type="Pfam" id="PF20570">
    <property type="entry name" value="DUF6779"/>
    <property type="match status" value="1"/>
</dbReference>
<feature type="region of interest" description="Disordered" evidence="1">
    <location>
        <begin position="303"/>
        <end position="489"/>
    </location>
</feature>
<keyword evidence="5" id="KW-1185">Reference proteome</keyword>
<feature type="compositionally biased region" description="Low complexity" evidence="1">
    <location>
        <begin position="399"/>
        <end position="416"/>
    </location>
</feature>
<keyword evidence="2" id="KW-1133">Transmembrane helix</keyword>
<feature type="domain" description="DUF6779" evidence="3">
    <location>
        <begin position="48"/>
        <end position="151"/>
    </location>
</feature>
<proteinExistence type="predicted"/>
<evidence type="ECO:0000313" key="4">
    <source>
        <dbReference type="EMBL" id="KNA90374.1"/>
    </source>
</evidence>
<dbReference type="InterPro" id="IPR046706">
    <property type="entry name" value="DUF6779"/>
</dbReference>
<dbReference type="RefSeq" id="WP_049699948.1">
    <property type="nucleotide sequence ID" value="NZ_LDTZ01000019.1"/>
</dbReference>
<gene>
    <name evidence="4" type="ORF">ABW18_15870</name>
</gene>
<evidence type="ECO:0000256" key="1">
    <source>
        <dbReference type="SAM" id="MobiDB-lite"/>
    </source>
</evidence>
<keyword evidence="2" id="KW-0812">Transmembrane</keyword>
<feature type="transmembrane region" description="Helical" evidence="2">
    <location>
        <begin position="20"/>
        <end position="38"/>
    </location>
</feature>
<feature type="compositionally biased region" description="Gly residues" evidence="1">
    <location>
        <begin position="317"/>
        <end position="328"/>
    </location>
</feature>
<feature type="transmembrane region" description="Helical" evidence="2">
    <location>
        <begin position="44"/>
        <end position="64"/>
    </location>
</feature>
<dbReference type="Proteomes" id="UP000037247">
    <property type="component" value="Unassembled WGS sequence"/>
</dbReference>
<feature type="compositionally biased region" description="Basic and acidic residues" evidence="1">
    <location>
        <begin position="208"/>
        <end position="231"/>
    </location>
</feature>
<organism evidence="4 5">
    <name type="scientific">Gordonia jacobaea</name>
    <dbReference type="NCBI Taxonomy" id="122202"/>
    <lineage>
        <taxon>Bacteria</taxon>
        <taxon>Bacillati</taxon>
        <taxon>Actinomycetota</taxon>
        <taxon>Actinomycetes</taxon>
        <taxon>Mycobacteriales</taxon>
        <taxon>Gordoniaceae</taxon>
        <taxon>Gordonia</taxon>
    </lineage>
</organism>
<keyword evidence="2" id="KW-0472">Membrane</keyword>
<name>A0ABR5I9N7_9ACTN</name>
<accession>A0ABR5I9N7</accession>
<evidence type="ECO:0000313" key="5">
    <source>
        <dbReference type="Proteomes" id="UP000037247"/>
    </source>
</evidence>